<dbReference type="InterPro" id="IPR003961">
    <property type="entry name" value="FN3_dom"/>
</dbReference>
<dbReference type="SMART" id="SM00060">
    <property type="entry name" value="FN3"/>
    <property type="match status" value="18"/>
</dbReference>
<dbReference type="PROSITE" id="PS50853">
    <property type="entry name" value="FN3"/>
    <property type="match status" value="9"/>
</dbReference>
<organism evidence="5 6">
    <name type="scientific">Triparma laevis f. inornata</name>
    <dbReference type="NCBI Taxonomy" id="1714386"/>
    <lineage>
        <taxon>Eukaryota</taxon>
        <taxon>Sar</taxon>
        <taxon>Stramenopiles</taxon>
        <taxon>Ochrophyta</taxon>
        <taxon>Bolidophyceae</taxon>
        <taxon>Parmales</taxon>
        <taxon>Triparmaceae</taxon>
        <taxon>Triparma</taxon>
    </lineage>
</organism>
<dbReference type="InterPro" id="IPR037524">
    <property type="entry name" value="PA14/GLEYA"/>
</dbReference>
<feature type="domain" description="Fibronectin type-III" evidence="3">
    <location>
        <begin position="1162"/>
        <end position="1270"/>
    </location>
</feature>
<feature type="domain" description="Fibronectin type-III" evidence="3">
    <location>
        <begin position="3077"/>
        <end position="3177"/>
    </location>
</feature>
<feature type="region of interest" description="Disordered" evidence="2">
    <location>
        <begin position="5011"/>
        <end position="5033"/>
    </location>
</feature>
<feature type="domain" description="Fibronectin type-III" evidence="3">
    <location>
        <begin position="923"/>
        <end position="1042"/>
    </location>
</feature>
<sequence>MTITGTASTLFTLSFNGHQTASLTHPVSAGDLKTALNGLDTVGGVDVARTDHGAGTPLYTYTIEFMPMDSTESPFTEEAIKNFGNVPAIAAGVDGGLTFGNAPATTEGESPFRANIKYAALSAAHTTAFDQNGVTDYDGLDNARYQHNTHFNIQARDAFSNEIKDEPLKEVQIIETTATGTLGGSFDVSFNGQSFSLNFKAGINDLELALEGVEGVGAVTVTTNSANDDSGLDADVTTGLDTINFGTTNPTTVYGIGDWIRVGTGGEVFTVVSVTTSNPFVMTVSGAYSGASATGVDMLYQDVATGTYKGYQYIVTFDSNLGDLEALTVDSTSLTGAGADVTVTSCNWYVYQTVTTDSTGADPNGDIGGTFYLAYNGETTADLSYAISDADLVTALEGLDSIYSVSVTATTPDVENAQSWKITFNAVASGTVQPLYAEGHLLTTAGEGIATITVSNDPTDCAASAVSGTTATSQAGRQGENFVVKLSGEDTASGAVSHKSNGVYTAIYNSPKAGDYSMAVEAASVGGLTGEYFNNRWLFGSPVVTRVDPTVDFSWTSDDIITPTGKDYISVRWTGFIQAAFAEVYTFTVEGNDGARLWINDELLFDNYETEVSDVDGFSTFTGTTSVTLTADMLVDIKLEYRENTGSAKVKLSWSSASQPITVVPSNRLFSSSEAIKSSPFSVTPTGIEPTAPTSCSLSISAWNSVLVSWDSPANDGGTGVTGYTVEWWDEQDGYGTDEVQELVFGDALTGSFVLTHNGINSIPVAITASQDTVATVIRDFTTVGEVSVSREDDTGNNLIKFVITFTSDSGDVSAITVDGSGLSATDFIACDDAAQVAGAGASVGCTAGPVYVQGVAGSTVSSDTSITMDIAAGASYEYTIASALQDSAHAQGFGVRVFATNAVGTGVPCSTNILKPMAVPDAPAAVELNRVAGQPTSLNVHFTFVEYPEDRASAVTGFDIIYDTSADFSSAETKSVTVSSLSGSSSRQHDIAPYATVGKQYYTYTVTGLDAGTVYYVKVAATNAIGSGTGLAASPASLAPGAQPVALDAKTGVSLTTVPADGSVTVLESSSSLLVSFQAPDVVNGFIPEKYQVEWWSANPTDEIATITLTHDGNEVGAFSITYNGETTDTMDVSVDESDMEKELMLLTSIRSVHVEHALNANSNVWTVTFLSETPTVSNKAMTVTFNTKDNTKTHDSSDWVVDHTVQTGTVAGGYDSGLVIVTDATQSFFTYTITGLTAGTPYFVRVSSFNSLGYSVPQTSIPTSLAPPMQNPSEPISTEVVVHSGQALKVLWNHPDSNGGDTITKYKIEWDSFASFDSASGSPLGSHTKILSAPATDCIADSCYYVIGGLTKGTDYYVRVYAFNSYGYSATAGTPTPAFESPKTSADPPASVTLTPSSDSSLAVSFPATSDNGGGTITSYKVEWDVVSHKADKTISGSTDQSNLYVPYEVQTVTSVSDAYDLTGGFFLAHHEHATAQISVAASANEVKEALEALPSIGTVSVSRTEVLNGFTWAITFDTNSGHDGWLGNVGPLSVSTDTNAFAWDATNYIAADAATPKSSQAADLAGGNNVLGGTNAYVELAVPVHAYNGYEQQKITSSCNTGSATVGGSFTLSFGGASTNALSFDISAADLEVQLEALGTTGDVRVGRKYDNTYDNVFSYSWYVVFLEKLGNQPMISADYSLVTCSAGTANVVVTEAKAGFLPAMDSNYKGEAIVSGDAISGSTITHTIASLSKDDEYHVRVSAFNGVGSTYGPTMYSTPARAAAATVPDSPSAVTVKAASDASVKVGWAAPLNSGGSDVTKYKVEWDTNPGSPEVQTITSSSDNTMYGTFKLTFKTFTTGAIPFDSSEVKMKSSLEALQSVGSVAVSRSSAGNGYVWTVTFSDNVGDQPDLIADKSSLGGSNANVVVSEVVAGTDPAFDQGTVGIYTLPLGSSEVNAPSEVQKIKTSSLSADVGGGFYAHFMGQQSTLISYDADETAMKEAIESMSTVVGVTVSMADVSESTAPVAFASREWSITFTGHTGDLPSLLVSTVNGASSPQYPATVSTGGTLTGTGATVKVTEVTAGSVPSTFTTPVSLSTGTTHFVRVSSYNAVGWSTASVAAFGVAPALTVPTVPQNVLVSVLSTTELAVSWEAPAKTGGDAVVKYAIQWDVDANFDSSMSTSVVLAVDGQSSYSTVLSSLSAGQQYAVRVLAYNNQGYSSSSSAVPIEFYEEVQTFGFSKTSTATTADTFVVQYTDAAGTQSQLTDFNSNTPISVIESAAALEAAMNALPNLGTVRVTRHDYSADPLGNGKGIDTSVIAATFDGSDGAVVDHAGADEVTVSAAFYDAVYTGAPISYGEGGGTVITNLAAGDYFAIKSGTANKIAFASTLADANGGTQVDLGGVGAGTAHTVTLTVLPFHVVYKVTFVGATELAAGNLADNCLDITKTGTDSTLIAVSTIRQGQSSATSLISTPSDAIVPSFPTDVALSVVSKKELGLTWSAPTYTGGAPVTKYLVEWDTSYNIAASWASSSNDYSTGTAYEFSAVVTGTSFQITDTNGLDATTEYWTNTASKEVSNRFDLTWKEANADANGFSTITGNCASNVGYADVATNYKVYYDTASDFSSALEYSIRMLKNTLEDGTADDAAKDCCADATACKFAFGQEVQSFTLSSNTNDAIDAGTFKMVYVGSQSSSIKVTPTLNSATVTISNFTNVESGDRDGVDAGDYIRISGDLYLVDSVASATYNKDITTLTLTTAYTGGDSGTEVTANFNGPPGSCLAAGATAMQMKMHIETQLNSAPFDEEVEVSKETLSSTSHQYRITYTGAGYSSGADEIAFISNKSPIALKDFTGTSWACTDISASGSLDIKGEVTTDFDAGTIVPGTTYYVKLAAVNGAGEGQSAEASTAIIPMSLPGLTKNTRVYSIDDDSDGLRITWDDVDSDHGSTITGYRVIATCASGACVPGTVTNTDITVSSDVSTTTHDGSDFSYDLTTGLTAGDGYTIQVSATNSMGTGAPQWYRDFGHGITLSTGSALSPLTDFEVSAVNKQDYVTGAAFAVPTCDSTHTECEESYDSVMARTIVARAVPPAPATWQVGTYPTVATNEGFTDASIYVTWTAPASTGGTAIDKYKVEWDTEAVISPSNPNYGSDVVTSGLENNVTPLTMGQLYYIKVTAHNSGGYGTSSTVLPATPMQSSDAPYDPTLNMLTTVDGSSATAVGTSLKVAWSAPIVDTGNNDLVGTGGDDITAYRIEWSKVAWSSYTPAVQEISVEGTSGSYRLRFNTEDSHMDLLAVQGDYTSEAIAFDASQAAMETALQNMPNIGDVSVVRSGSGSNVDPYIYTITFNSEVGALADLVQVNVDTVTINSISTTTPGALPNNSDFDSYELDMATHSGDLEYTIADIVPGKTYYVRVAAKNKMGYSAWRLTAPASRSVPVQVPGTPTSYYHDGSAPSLHVVSATSMAVRIGPPNFDGGDTISDFDIEWDPSSSFSGSASGTALGSARVTASRELCANCITKFNNVTNTFTYDGNADMLKDMIAQRRVRVYFHQDGSGSGNGHAYTFSIASATATTFTVDTGHLRKIKGWEIGAAAMLDEAGGSKADLILMGAEYEITGLTAGTPYYVRVNAVNPSGTGPTIATVPSKATPRAAPTPPTSVTASVTGANSVDVAFSPASISGGSIESYKVEYFTRSKSSSATGNFFGINEIQVLSVARAQNYYNEYGTYTLKLGNATVTLPYTAKAVTGQDYLETTNDFTPYVMRGDVIEINGVIYTISSTGNFHESQLPLTANYAGISDEAAVIKAIPQTTNLAHDCEDYQLEAALENLDTVGDVDVKRAVDSNGGYWYTITFVSDLGQQPKLQSSDAGLLNQGILMGFTVDAVGNSYTGDPTVVISAPDDPAGTQAVATVALSSAADFTSAVFSISNAGSGYFTAPTITFTGGGGTAAAATATISKSGVGVNDAGSGGVVWWDGVAPDNYATSFVDAATVASNGYKIPITGLTTGEEYYFRVSAKSDRGFGSFTAASAAATPASEPTSLVTAPMLETTSDSSLMVTFEEDAVVNGAAVTSYTVEFDTSNAFASAQTVTSPVTHKIQRVKTSAHTASLGGTFSLSLGDYHGDFTTAVGGGLATGTTGILHDITNNTFVKVFNGTSQVIRVAATAAPDKNNYGSANLHEEVQRGDFVRVGGQEFRVCLDANNGLLYDADNLPLCLVNDAWTEAKYVAPAKWRGDTLVDGVIYTLDTSLGGATLPSYGEAFLTTQDAGSNNNDVTAKVNRGDLIRVGHPTEGEIFRVSTDGARNFNAGTLPLASVEDASVQAAMTEASLKHATYEVQTLRLRASGSTDLTLGSVSASGYRLSYAGETTSTTTAGGASGCILWDAPVADVEAELETLLNIDDVVVTRAVTGSSGSALGWIYSITFTGPLVRGDVKAITLQDAGTNGCFDGTVFSAQLEAPLITDNAEKAALPFYKLQTTEAIPVTASAHDVKMAIEDLSMACTVDVSKSVVKNGFAWDVTFSSDRVASAFDYTMLSAMDANGVSMTAPLSKSVSVVGLQQVEITGLLSGISYFTRVKATNGFGTGAAKASNPTSAQASTQVPSSPVSVFTEPVSDGEILVSWEAPTETGGNTVTTYKVEWDTTSSFDTSDYSYSTVAASATTGVADVQSISLSLSDKSKYVAGTFTVSFDGQTTADLSYDATAEDMEAALEGLCTLSDVSVTRHLRCSTEPGKDQCSNPQGYTWLVTFSSVDYPGDQHSRFLSSLQDATSHKLSVNADNLLECSDASRALTLCRNPYFDSNLVVGSIPEVQVLDLGTSTQDITSLVIMGQTYSTAIAYNAALTVLEDALESLSQVGDVTVTCIETTGNPCIGDLLGNSNEKVYITYNNLRGDVPPVKVIKNGATIWATEHMKGVSQDVVGVSTYSTIVSNNVDGLDDFYVRVSAQNTVGWSEASTSTPAFVRPYIAAPTVPQSVAVTITSSTSLTVSWEAPVSSGQVNTPVDNYKIEWDTEPSFRTQCHGEDCDANLLSALGTSGKVTESSRDMSSSASPVTDTYPADADMSKRKRVDVTALDGSIFVGGSVTISRATYTVDAIGITSICSNCYVLDRAYEGSAISSSVPVTKLFLGTATATYSYTVSDLVPGVEYYVRVSAESDHPVSASELWGPSAFYGYPSTPMAVAPVAVPGVPQLALLDVDSTTSLRIDYLAPNGVFPEGSNGAPITSYKVELATATDESATFSLVSNGADFTAGEFRLQSDIYKTRCIPVGASEDIVELYLEELASVDSVSVTRSSVGASEYHYTVVFDGAIGSNGNVGNLNVTVLYKDEWCEDIVPSTFTSSAVVTTSGVAGAINEVVTISTDAYSNLAGSFDVSFDFEGDYEQVLLDPATAAGPRLVSVIAGSRTITSANDISTIINAHDKVKIAGQTFTVMTVAGDGLSFTLSDYHKSGAASVPVYIMDNVIGMASVTNGNANLVFATPQISPIGIIGADDIMIVDDTTGIEYAFSTTATSDTSSPWTVTLDSNWLPATNSQVTVYKRKAVRVPSDVSASEMEAFVEGLPSIGDVDISRFGPNAANGYTWSVTFNSMNGPSSALAGKSLNVDLSTSEYFSVGSCIDGDADGTYFRDGMLNGKPKYSQLDSVYYIAVKSDGTTWEVYDNSGAAISADGLTPVGYTPGVGTWSSSCVVAAATNAIDLLTGKAVSISSTVSVAGVAPSFDNIVSSTVNSIGAREVHTVKVDATKDDINGEFHLRFNHSNTLAVMHYDETADDFKTKLEALSTIGSVSVTRTPTA</sequence>
<feature type="domain" description="Fibronectin type-III" evidence="3">
    <location>
        <begin position="689"/>
        <end position="793"/>
    </location>
</feature>
<dbReference type="InterPro" id="IPR013783">
    <property type="entry name" value="Ig-like_fold"/>
</dbReference>
<feature type="domain" description="Fibronectin type-III" evidence="3">
    <location>
        <begin position="4944"/>
        <end position="5036"/>
    </location>
</feature>
<accession>A0A9W7DM45</accession>
<evidence type="ECO:0000256" key="1">
    <source>
        <dbReference type="ARBA" id="ARBA00022737"/>
    </source>
</evidence>
<evidence type="ECO:0000259" key="4">
    <source>
        <dbReference type="PROSITE" id="PS51820"/>
    </source>
</evidence>
<evidence type="ECO:0000313" key="5">
    <source>
        <dbReference type="EMBL" id="GMH48108.1"/>
    </source>
</evidence>
<name>A0A9W7DM45_9STRA</name>
<gene>
    <name evidence="5" type="ORF">TL16_g00218</name>
</gene>
<feature type="domain" description="PA14" evidence="4">
    <location>
        <begin position="523"/>
        <end position="668"/>
    </location>
</feature>
<dbReference type="InterPro" id="IPR011658">
    <property type="entry name" value="PA14_dom"/>
</dbReference>
<feature type="region of interest" description="Disordered" evidence="2">
    <location>
        <begin position="4561"/>
        <end position="4580"/>
    </location>
</feature>
<evidence type="ECO:0000256" key="2">
    <source>
        <dbReference type="SAM" id="MobiDB-lite"/>
    </source>
</evidence>
<dbReference type="Pfam" id="PF00041">
    <property type="entry name" value="fn3"/>
    <property type="match status" value="4"/>
</dbReference>
<protein>
    <submittedName>
        <fullName evidence="5">Uncharacterized protein</fullName>
    </submittedName>
</protein>
<evidence type="ECO:0000259" key="3">
    <source>
        <dbReference type="PROSITE" id="PS50853"/>
    </source>
</evidence>
<feature type="domain" description="Fibronectin type-III" evidence="3">
    <location>
        <begin position="2465"/>
        <end position="2561"/>
    </location>
</feature>
<feature type="domain" description="Fibronectin type-III" evidence="3">
    <location>
        <begin position="2117"/>
        <end position="2216"/>
    </location>
</feature>
<dbReference type="PANTHER" id="PTHR13817">
    <property type="entry name" value="TITIN"/>
    <property type="match status" value="1"/>
</dbReference>
<dbReference type="PANTHER" id="PTHR13817:SF73">
    <property type="entry name" value="FIBRONECTIN TYPE-III DOMAIN-CONTAINING PROTEIN"/>
    <property type="match status" value="1"/>
</dbReference>
<reference evidence="6" key="1">
    <citation type="journal article" date="2023" name="Commun. Biol.">
        <title>Genome analysis of Parmales, the sister group of diatoms, reveals the evolutionary specialization of diatoms from phago-mixotrophs to photoautotrophs.</title>
        <authorList>
            <person name="Ban H."/>
            <person name="Sato S."/>
            <person name="Yoshikawa S."/>
            <person name="Yamada K."/>
            <person name="Nakamura Y."/>
            <person name="Ichinomiya M."/>
            <person name="Sato N."/>
            <person name="Blanc-Mathieu R."/>
            <person name="Endo H."/>
            <person name="Kuwata A."/>
            <person name="Ogata H."/>
        </authorList>
    </citation>
    <scope>NUCLEOTIDE SEQUENCE [LARGE SCALE GENOMIC DNA]</scope>
</reference>
<dbReference type="Proteomes" id="UP001162640">
    <property type="component" value="Unassembled WGS sequence"/>
</dbReference>
<dbReference type="Gene3D" id="3.90.182.10">
    <property type="entry name" value="Toxin - Anthrax Protective Antigen,domain 1"/>
    <property type="match status" value="1"/>
</dbReference>
<dbReference type="Gene3D" id="2.60.40.10">
    <property type="entry name" value="Immunoglobulins"/>
    <property type="match status" value="14"/>
</dbReference>
<dbReference type="SMART" id="SM00758">
    <property type="entry name" value="PA14"/>
    <property type="match status" value="1"/>
</dbReference>
<feature type="domain" description="Fibronectin type-III" evidence="3">
    <location>
        <begin position="1774"/>
        <end position="1877"/>
    </location>
</feature>
<feature type="compositionally biased region" description="Polar residues" evidence="2">
    <location>
        <begin position="5011"/>
        <end position="5026"/>
    </location>
</feature>
<dbReference type="PROSITE" id="PS51820">
    <property type="entry name" value="PA14"/>
    <property type="match status" value="1"/>
</dbReference>
<feature type="compositionally biased region" description="Polar residues" evidence="2">
    <location>
        <begin position="4564"/>
        <end position="4580"/>
    </location>
</feature>
<dbReference type="SUPFAM" id="SSF49265">
    <property type="entry name" value="Fibronectin type III"/>
    <property type="match status" value="14"/>
</dbReference>
<keyword evidence="1" id="KW-0677">Repeat</keyword>
<dbReference type="Pfam" id="PF07691">
    <property type="entry name" value="PA14"/>
    <property type="match status" value="1"/>
</dbReference>
<feature type="domain" description="Fibronectin type-III" evidence="3">
    <location>
        <begin position="1274"/>
        <end position="1389"/>
    </location>
</feature>
<dbReference type="InterPro" id="IPR036116">
    <property type="entry name" value="FN3_sf"/>
</dbReference>
<dbReference type="EMBL" id="BLQM01000003">
    <property type="protein sequence ID" value="GMH48108.1"/>
    <property type="molecule type" value="Genomic_DNA"/>
</dbReference>
<proteinExistence type="predicted"/>
<feature type="region of interest" description="Disordered" evidence="2">
    <location>
        <begin position="1379"/>
        <end position="1398"/>
    </location>
</feature>
<dbReference type="InterPro" id="IPR050964">
    <property type="entry name" value="Striated_Muscle_Regulatory"/>
</dbReference>
<dbReference type="CDD" id="cd00063">
    <property type="entry name" value="FN3"/>
    <property type="match status" value="10"/>
</dbReference>
<comment type="caution">
    <text evidence="5">The sequence shown here is derived from an EMBL/GenBank/DDBJ whole genome shotgun (WGS) entry which is preliminary data.</text>
</comment>
<dbReference type="SUPFAM" id="SSF56988">
    <property type="entry name" value="Anthrax protective antigen"/>
    <property type="match status" value="1"/>
</dbReference>
<evidence type="ECO:0000313" key="6">
    <source>
        <dbReference type="Proteomes" id="UP001162640"/>
    </source>
</evidence>